<name>A0A0D8XSY4_DICVI</name>
<dbReference type="EMBL" id="KN716405">
    <property type="protein sequence ID" value="KJH45491.1"/>
    <property type="molecule type" value="Genomic_DNA"/>
</dbReference>
<feature type="region of interest" description="Disordered" evidence="1">
    <location>
        <begin position="39"/>
        <end position="65"/>
    </location>
</feature>
<evidence type="ECO:0000256" key="1">
    <source>
        <dbReference type="SAM" id="MobiDB-lite"/>
    </source>
</evidence>
<dbReference type="AlphaFoldDB" id="A0A0D8XSY4"/>
<reference evidence="3" key="2">
    <citation type="journal article" date="2016" name="Sci. Rep.">
        <title>Dictyocaulus viviparus genome, variome and transcriptome elucidate lungworm biology and support future intervention.</title>
        <authorList>
            <person name="McNulty S.N."/>
            <person name="Strube C."/>
            <person name="Rosa B.A."/>
            <person name="Martin J.C."/>
            <person name="Tyagi R."/>
            <person name="Choi Y.J."/>
            <person name="Wang Q."/>
            <person name="Hallsworth Pepin K."/>
            <person name="Zhang X."/>
            <person name="Ozersky P."/>
            <person name="Wilson R.K."/>
            <person name="Sternberg P.W."/>
            <person name="Gasser R.B."/>
            <person name="Mitreva M."/>
        </authorList>
    </citation>
    <scope>NUCLEOTIDE SEQUENCE [LARGE SCALE GENOMIC DNA]</scope>
    <source>
        <strain evidence="3">HannoverDv2000</strain>
    </source>
</reference>
<evidence type="ECO:0000313" key="2">
    <source>
        <dbReference type="EMBL" id="KJH45491.1"/>
    </source>
</evidence>
<evidence type="ECO:0000313" key="3">
    <source>
        <dbReference type="Proteomes" id="UP000053766"/>
    </source>
</evidence>
<dbReference type="Proteomes" id="UP000053766">
    <property type="component" value="Unassembled WGS sequence"/>
</dbReference>
<gene>
    <name evidence="2" type="ORF">DICVIV_08463</name>
</gene>
<reference evidence="2 3" key="1">
    <citation type="submission" date="2013-11" db="EMBL/GenBank/DDBJ databases">
        <title>Draft genome of the bovine lungworm Dictyocaulus viviparus.</title>
        <authorList>
            <person name="Mitreva M."/>
        </authorList>
    </citation>
    <scope>NUCLEOTIDE SEQUENCE [LARGE SCALE GENOMIC DNA]</scope>
    <source>
        <strain evidence="2 3">HannoverDv2000</strain>
    </source>
</reference>
<organism evidence="2 3">
    <name type="scientific">Dictyocaulus viviparus</name>
    <name type="common">Bovine lungworm</name>
    <dbReference type="NCBI Taxonomy" id="29172"/>
    <lineage>
        <taxon>Eukaryota</taxon>
        <taxon>Metazoa</taxon>
        <taxon>Ecdysozoa</taxon>
        <taxon>Nematoda</taxon>
        <taxon>Chromadorea</taxon>
        <taxon>Rhabditida</taxon>
        <taxon>Rhabditina</taxon>
        <taxon>Rhabditomorpha</taxon>
        <taxon>Strongyloidea</taxon>
        <taxon>Metastrongylidae</taxon>
        <taxon>Dictyocaulus</taxon>
    </lineage>
</organism>
<proteinExistence type="predicted"/>
<sequence length="65" mass="7446">MQPNGAYIKERQLTIAMYRRRADIRTFNSDGFMICISEDGNGTADGQMERENSKQWRKADGTDSI</sequence>
<feature type="compositionally biased region" description="Basic and acidic residues" evidence="1">
    <location>
        <begin position="47"/>
        <end position="65"/>
    </location>
</feature>
<accession>A0A0D8XSY4</accession>
<keyword evidence="3" id="KW-1185">Reference proteome</keyword>
<protein>
    <submittedName>
        <fullName evidence="2">Uncharacterized protein</fullName>
    </submittedName>
</protein>